<reference evidence="1" key="1">
    <citation type="submission" date="2025-08" db="UniProtKB">
        <authorList>
            <consortium name="RefSeq"/>
        </authorList>
    </citation>
    <scope>IDENTIFICATION</scope>
</reference>
<dbReference type="RefSeq" id="XP_013182252.1">
    <property type="nucleotide sequence ID" value="XM_013326798.1"/>
</dbReference>
<proteinExistence type="predicted"/>
<evidence type="ECO:0000313" key="1">
    <source>
        <dbReference type="RefSeq" id="XP_013182252.1"/>
    </source>
</evidence>
<sequence length="736" mass="85947">MEIDESPRTNIKCFKSHVKCLGPLNIDYNASSTTFILWNKYEMYVYENLKFECASNIIMPEFHIFHLISSNNFIVCLDFEGNIHLTSMKFKQSAPKRLKTIFLHKEKCILSCTLYTSQKLISLKLECNTYYLCINNLNSEFDLEKKIKLTLPNENSQPLQEELKSYILKSYKLYKQYDNLNRVFNIDGDVSKDYNLIIISFDRRVLYGCVISLKMQVNEIALQNLLSAPTSISDVKVIEDLEYILISLESGTFIRLLLADLNKNDIVHLNKNISKCVPYNECIIYTDGITMWKSNNTFKQDINFQQFHINQIKDFICFGDQILCTTFTNLIYLFTIDNEIFIKSSSEYCDAKKILNDDTGCVYKILEEIERNYKLEEKIKEECNYITSLSLSNRPDILDSVITYSIILYNTYEDILKESIDLTLTEKVESYFSNNIFCLLIKIKVTFEKHKINALLEVLRDLQIHMTLLSSNKVIKTTSVRVVEELKNINLLIPLNGKNVTLVTTNIKILKRIPGMQKNEELLIIMHEKEIILNAEHFIKSYIMKQNITRLKEIENSIEEIINEIAYKSSKHLFKFTIDKTQSNEFSFYMKLPNNYIDAFKNESYLKNIFSTEKALKILKENTSEDFLNGRNNKIFEIGNSKVKVNIINDEFTNNSLKVTCDDMKIGFDVRNFYCNLAYDNFTKHEPGREFVRHTLYTTIENIQKGVRRCISDGTEDNLKSLLEQLQSYVYAAMPL</sequence>
<gene>
    <name evidence="1" type="primary">LOC106128415</name>
</gene>
<accession>A0AAJ7ELH5</accession>
<organism evidence="1">
    <name type="scientific">Papilio xuthus</name>
    <name type="common">Asian swallowtail butterfly</name>
    <dbReference type="NCBI Taxonomy" id="66420"/>
    <lineage>
        <taxon>Eukaryota</taxon>
        <taxon>Metazoa</taxon>
        <taxon>Ecdysozoa</taxon>
        <taxon>Arthropoda</taxon>
        <taxon>Hexapoda</taxon>
        <taxon>Insecta</taxon>
        <taxon>Pterygota</taxon>
        <taxon>Neoptera</taxon>
        <taxon>Endopterygota</taxon>
        <taxon>Lepidoptera</taxon>
        <taxon>Glossata</taxon>
        <taxon>Ditrysia</taxon>
        <taxon>Papilionoidea</taxon>
        <taxon>Papilionidae</taxon>
        <taxon>Papilioninae</taxon>
        <taxon>Papilio</taxon>
    </lineage>
</organism>
<dbReference type="KEGG" id="pxu:106128415"/>
<dbReference type="Proteomes" id="UP000694872">
    <property type="component" value="Unplaced"/>
</dbReference>
<protein>
    <submittedName>
        <fullName evidence="1">Uncharacterized protein LOC106128415</fullName>
    </submittedName>
</protein>
<name>A0AAJ7ELH5_PAPXU</name>
<dbReference type="GeneID" id="106128415"/>
<dbReference type="AlphaFoldDB" id="A0AAJ7ELH5"/>